<organism evidence="1 2">
    <name type="scientific">Dulcicalothrix desertica PCC 7102</name>
    <dbReference type="NCBI Taxonomy" id="232991"/>
    <lineage>
        <taxon>Bacteria</taxon>
        <taxon>Bacillati</taxon>
        <taxon>Cyanobacteriota</taxon>
        <taxon>Cyanophyceae</taxon>
        <taxon>Nostocales</taxon>
        <taxon>Calotrichaceae</taxon>
        <taxon>Dulcicalothrix</taxon>
    </lineage>
</organism>
<dbReference type="Proteomes" id="UP000271624">
    <property type="component" value="Unassembled WGS sequence"/>
</dbReference>
<name>A0A433V5Y0_9CYAN</name>
<proteinExistence type="predicted"/>
<reference evidence="1" key="1">
    <citation type="submission" date="2018-12" db="EMBL/GenBank/DDBJ databases">
        <authorList>
            <person name="Will S."/>
            <person name="Neumann-Schaal M."/>
            <person name="Henke P."/>
        </authorList>
    </citation>
    <scope>NUCLEOTIDE SEQUENCE</scope>
    <source>
        <strain evidence="1">PCC 7102</strain>
    </source>
</reference>
<dbReference type="AlphaFoldDB" id="A0A433V5Y0"/>
<evidence type="ECO:0000313" key="2">
    <source>
        <dbReference type="Proteomes" id="UP000271624"/>
    </source>
</evidence>
<accession>A0A433V5Y0</accession>
<protein>
    <submittedName>
        <fullName evidence="1">Uncharacterized protein</fullName>
    </submittedName>
</protein>
<sequence>MVKKAVYEKNVHKYQISDAPKCDEHLVHLDSVRTSMPKLLPVDKAQEMAEVFALLVDPSRLRLSSTASI</sequence>
<reference evidence="1" key="2">
    <citation type="journal article" date="2019" name="Genome Biol. Evol.">
        <title>Day and night: Metabolic profiles and evolutionary relationships of six axenic non-marine cyanobacteria.</title>
        <authorList>
            <person name="Will S.E."/>
            <person name="Henke P."/>
            <person name="Boedeker C."/>
            <person name="Huang S."/>
            <person name="Brinkmann H."/>
            <person name="Rohde M."/>
            <person name="Jarek M."/>
            <person name="Friedl T."/>
            <person name="Seufert S."/>
            <person name="Schumacher M."/>
            <person name="Overmann J."/>
            <person name="Neumann-Schaal M."/>
            <person name="Petersen J."/>
        </authorList>
    </citation>
    <scope>NUCLEOTIDE SEQUENCE [LARGE SCALE GENOMIC DNA]</scope>
    <source>
        <strain evidence="1">PCC 7102</strain>
    </source>
</reference>
<gene>
    <name evidence="1" type="ORF">DSM106972_066030</name>
</gene>
<comment type="caution">
    <text evidence="1">The sequence shown here is derived from an EMBL/GenBank/DDBJ whole genome shotgun (WGS) entry which is preliminary data.</text>
</comment>
<keyword evidence="2" id="KW-1185">Reference proteome</keyword>
<dbReference type="EMBL" id="RSCL01000019">
    <property type="protein sequence ID" value="RUT01506.1"/>
    <property type="molecule type" value="Genomic_DNA"/>
</dbReference>
<evidence type="ECO:0000313" key="1">
    <source>
        <dbReference type="EMBL" id="RUT01506.1"/>
    </source>
</evidence>